<feature type="compositionally biased region" description="Low complexity" evidence="1">
    <location>
        <begin position="113"/>
        <end position="126"/>
    </location>
</feature>
<dbReference type="AlphaFoldDB" id="A0A830HE10"/>
<organism evidence="2 3">
    <name type="scientific">Pycnococcus provasolii</name>
    <dbReference type="NCBI Taxonomy" id="41880"/>
    <lineage>
        <taxon>Eukaryota</taxon>
        <taxon>Viridiplantae</taxon>
        <taxon>Chlorophyta</taxon>
        <taxon>Pseudoscourfieldiophyceae</taxon>
        <taxon>Pseudoscourfieldiales</taxon>
        <taxon>Pycnococcaceae</taxon>
        <taxon>Pycnococcus</taxon>
    </lineage>
</organism>
<gene>
    <name evidence="2" type="ORF">PPROV_000234400</name>
</gene>
<comment type="caution">
    <text evidence="2">The sequence shown here is derived from an EMBL/GenBank/DDBJ whole genome shotgun (WGS) entry which is preliminary data.</text>
</comment>
<name>A0A830HE10_9CHLO</name>
<evidence type="ECO:0000313" key="2">
    <source>
        <dbReference type="EMBL" id="GHP03589.1"/>
    </source>
</evidence>
<protein>
    <submittedName>
        <fullName evidence="2">Uncharacterized protein</fullName>
    </submittedName>
</protein>
<dbReference type="EMBL" id="BNJQ01000005">
    <property type="protein sequence ID" value="GHP03589.1"/>
    <property type="molecule type" value="Genomic_DNA"/>
</dbReference>
<reference evidence="2" key="1">
    <citation type="submission" date="2020-10" db="EMBL/GenBank/DDBJ databases">
        <title>Unveiling of a novel bifunctional photoreceptor, Dualchrome1, isolated from a cosmopolitan green alga.</title>
        <authorList>
            <person name="Suzuki S."/>
            <person name="Kawachi M."/>
        </authorList>
    </citation>
    <scope>NUCLEOTIDE SEQUENCE</scope>
    <source>
        <strain evidence="2">NIES 2893</strain>
    </source>
</reference>
<evidence type="ECO:0000256" key="1">
    <source>
        <dbReference type="SAM" id="MobiDB-lite"/>
    </source>
</evidence>
<evidence type="ECO:0000313" key="3">
    <source>
        <dbReference type="Proteomes" id="UP000660262"/>
    </source>
</evidence>
<sequence>MSALSSVLCPFGVAASAQTYAFSDFDDGMMGQSLAIPAGLHEETQLLQLEALQTHERSAMRRTLHGSYVIAHTLGGGNGQAGAGAADRTPGGSLGVMHGTPATGAGGGGTPGARGTPATAGAGARAYSPQATTAHGAGMHFGRGIGSPHGIESGDEDDGEEDMHDDHDDDESEDGF</sequence>
<accession>A0A830HE10</accession>
<proteinExistence type="predicted"/>
<feature type="compositionally biased region" description="Acidic residues" evidence="1">
    <location>
        <begin position="153"/>
        <end position="176"/>
    </location>
</feature>
<dbReference type="Proteomes" id="UP000660262">
    <property type="component" value="Unassembled WGS sequence"/>
</dbReference>
<keyword evidence="3" id="KW-1185">Reference proteome</keyword>
<feature type="region of interest" description="Disordered" evidence="1">
    <location>
        <begin position="79"/>
        <end position="176"/>
    </location>
</feature>